<dbReference type="SUPFAM" id="SSF103473">
    <property type="entry name" value="MFS general substrate transporter"/>
    <property type="match status" value="1"/>
</dbReference>
<evidence type="ECO:0000256" key="2">
    <source>
        <dbReference type="ARBA" id="ARBA00022475"/>
    </source>
</evidence>
<protein>
    <submittedName>
        <fullName evidence="8">Putative Major facilitator superfamily transporter</fullName>
    </submittedName>
</protein>
<feature type="transmembrane region" description="Helical" evidence="6">
    <location>
        <begin position="331"/>
        <end position="354"/>
    </location>
</feature>
<evidence type="ECO:0000256" key="3">
    <source>
        <dbReference type="ARBA" id="ARBA00022692"/>
    </source>
</evidence>
<dbReference type="PROSITE" id="PS50850">
    <property type="entry name" value="MFS"/>
    <property type="match status" value="1"/>
</dbReference>
<feature type="domain" description="Major facilitator superfamily (MFS) profile" evidence="7">
    <location>
        <begin position="7"/>
        <end position="391"/>
    </location>
</feature>
<keyword evidence="4 6" id="KW-1133">Transmembrane helix</keyword>
<evidence type="ECO:0000256" key="6">
    <source>
        <dbReference type="SAM" id="Phobius"/>
    </source>
</evidence>
<dbReference type="PANTHER" id="PTHR43124">
    <property type="entry name" value="PURINE EFFLUX PUMP PBUE"/>
    <property type="match status" value="1"/>
</dbReference>
<dbReference type="EMBL" id="LS483452">
    <property type="protein sequence ID" value="SQH74107.1"/>
    <property type="molecule type" value="Genomic_DNA"/>
</dbReference>
<dbReference type="OrthoDB" id="7029536at2"/>
<gene>
    <name evidence="8" type="ORF">SHEWBE_0106</name>
</gene>
<sequence>MKKALPSILILTTAVFLTGLAENIFIGILPDVAKGLSVTETEAASLISVFSLTYALYAPFAAVVAFRVNTKLALQISLAIFTAVNLVVMVPDTGLFVLNCSRVINAIVCAQISVSAVIYAVGQVTEEYRARAIGLVYLGISGSTFLGVPVGVWITHMSSWRATGLAMVLLGVVTICLVSVKLPYVKTVKHEGSPIRLFTAHLKDIKQLLGQLVSVLFIAGHFVLFTYLTSYSGNKGFSGPEMESFIFIIFGISGVAGGLLAGTFSDLIGRKTALITIPVLYILATFLLSIAEDPIMFFICLSFWAAASWSISPVVQSYLIGLARSPSDVVIGVNTSAMHLGVALGATVGGRLLISEDLSSLPWGAIGLVLPALVLALLSIALSSDSIESTEKCEKGIGG</sequence>
<dbReference type="Proteomes" id="UP000250123">
    <property type="component" value="Chromosome SHEWBE"/>
</dbReference>
<evidence type="ECO:0000259" key="7">
    <source>
        <dbReference type="PROSITE" id="PS50850"/>
    </source>
</evidence>
<keyword evidence="3 6" id="KW-0812">Transmembrane</keyword>
<dbReference type="PROSITE" id="PS00216">
    <property type="entry name" value="SUGAR_TRANSPORT_1"/>
    <property type="match status" value="1"/>
</dbReference>
<dbReference type="InterPro" id="IPR050189">
    <property type="entry name" value="MFS_Efflux_Transporters"/>
</dbReference>
<dbReference type="RefSeq" id="WP_112350818.1">
    <property type="nucleotide sequence ID" value="NZ_LS483452.1"/>
</dbReference>
<dbReference type="CDD" id="cd17324">
    <property type="entry name" value="MFS_NepI_like"/>
    <property type="match status" value="1"/>
</dbReference>
<dbReference type="Gene3D" id="1.20.1250.20">
    <property type="entry name" value="MFS general substrate transporter like domains"/>
    <property type="match status" value="1"/>
</dbReference>
<feature type="transmembrane region" description="Helical" evidence="6">
    <location>
        <begin position="103"/>
        <end position="122"/>
    </location>
</feature>
<feature type="transmembrane region" description="Helical" evidence="6">
    <location>
        <begin position="134"/>
        <end position="154"/>
    </location>
</feature>
<proteinExistence type="predicted"/>
<feature type="transmembrane region" description="Helical" evidence="6">
    <location>
        <begin position="360"/>
        <end position="382"/>
    </location>
</feature>
<dbReference type="Pfam" id="PF07690">
    <property type="entry name" value="MFS_1"/>
    <property type="match status" value="1"/>
</dbReference>
<dbReference type="PANTHER" id="PTHR43124:SF10">
    <property type="entry name" value="PURINE EFFLUX PUMP PBUE"/>
    <property type="match status" value="1"/>
</dbReference>
<evidence type="ECO:0000256" key="4">
    <source>
        <dbReference type="ARBA" id="ARBA00022989"/>
    </source>
</evidence>
<feature type="transmembrane region" description="Helical" evidence="6">
    <location>
        <begin position="160"/>
        <end position="184"/>
    </location>
</feature>
<comment type="subcellular location">
    <subcellularLocation>
        <location evidence="1">Cell membrane</location>
        <topology evidence="1">Multi-pass membrane protein</topology>
    </subcellularLocation>
</comment>
<feature type="transmembrane region" description="Helical" evidence="6">
    <location>
        <begin position="205"/>
        <end position="225"/>
    </location>
</feature>
<keyword evidence="2" id="KW-1003">Cell membrane</keyword>
<dbReference type="InterPro" id="IPR020846">
    <property type="entry name" value="MFS_dom"/>
</dbReference>
<feature type="transmembrane region" description="Helical" evidence="6">
    <location>
        <begin position="45"/>
        <end position="65"/>
    </location>
</feature>
<dbReference type="KEGG" id="sbk:SHEWBE_0106"/>
<feature type="transmembrane region" description="Helical" evidence="6">
    <location>
        <begin position="296"/>
        <end position="319"/>
    </location>
</feature>
<feature type="transmembrane region" description="Helical" evidence="6">
    <location>
        <begin position="72"/>
        <end position="91"/>
    </location>
</feature>
<evidence type="ECO:0000313" key="8">
    <source>
        <dbReference type="EMBL" id="SQH74107.1"/>
    </source>
</evidence>
<reference evidence="9" key="1">
    <citation type="submission" date="2018-06" db="EMBL/GenBank/DDBJ databases">
        <authorList>
            <person name="Cea G.-C."/>
            <person name="William W."/>
        </authorList>
    </citation>
    <scope>NUCLEOTIDE SEQUENCE [LARGE SCALE GENOMIC DNA]</scope>
    <source>
        <strain evidence="9">DB21MT-2</strain>
    </source>
</reference>
<accession>A0A330M326</accession>
<keyword evidence="5 6" id="KW-0472">Membrane</keyword>
<feature type="transmembrane region" description="Helical" evidence="6">
    <location>
        <begin position="272"/>
        <end position="290"/>
    </location>
</feature>
<feature type="transmembrane region" description="Helical" evidence="6">
    <location>
        <begin position="245"/>
        <end position="265"/>
    </location>
</feature>
<dbReference type="InterPro" id="IPR036259">
    <property type="entry name" value="MFS_trans_sf"/>
</dbReference>
<dbReference type="GO" id="GO:0005886">
    <property type="term" value="C:plasma membrane"/>
    <property type="evidence" value="ECO:0007669"/>
    <property type="project" value="UniProtKB-SubCell"/>
</dbReference>
<evidence type="ECO:0000256" key="1">
    <source>
        <dbReference type="ARBA" id="ARBA00004651"/>
    </source>
</evidence>
<dbReference type="InterPro" id="IPR011701">
    <property type="entry name" value="MFS"/>
</dbReference>
<evidence type="ECO:0000313" key="9">
    <source>
        <dbReference type="Proteomes" id="UP000250123"/>
    </source>
</evidence>
<evidence type="ECO:0000256" key="5">
    <source>
        <dbReference type="ARBA" id="ARBA00023136"/>
    </source>
</evidence>
<dbReference type="InterPro" id="IPR005829">
    <property type="entry name" value="Sugar_transporter_CS"/>
</dbReference>
<dbReference type="AlphaFoldDB" id="A0A330M326"/>
<name>A0A330M326_9GAMM</name>
<organism evidence="8 9">
    <name type="scientific">Shewanella benthica</name>
    <dbReference type="NCBI Taxonomy" id="43661"/>
    <lineage>
        <taxon>Bacteria</taxon>
        <taxon>Pseudomonadati</taxon>
        <taxon>Pseudomonadota</taxon>
        <taxon>Gammaproteobacteria</taxon>
        <taxon>Alteromonadales</taxon>
        <taxon>Shewanellaceae</taxon>
        <taxon>Shewanella</taxon>
    </lineage>
</organism>
<dbReference type="GO" id="GO:0022857">
    <property type="term" value="F:transmembrane transporter activity"/>
    <property type="evidence" value="ECO:0007669"/>
    <property type="project" value="InterPro"/>
</dbReference>